<dbReference type="AlphaFoldDB" id="A0A9W6KPP3"/>
<protein>
    <submittedName>
        <fullName evidence="2">Uncharacterized protein</fullName>
    </submittedName>
</protein>
<accession>A0A9W6KPP3</accession>
<comment type="caution">
    <text evidence="2">The sequence shown here is derived from an EMBL/GenBank/DDBJ whole genome shotgun (WGS) entry which is preliminary data.</text>
</comment>
<organism evidence="2 3">
    <name type="scientific">Dactylosporangium matsuzakiense</name>
    <dbReference type="NCBI Taxonomy" id="53360"/>
    <lineage>
        <taxon>Bacteria</taxon>
        <taxon>Bacillati</taxon>
        <taxon>Actinomycetota</taxon>
        <taxon>Actinomycetes</taxon>
        <taxon>Micromonosporales</taxon>
        <taxon>Micromonosporaceae</taxon>
        <taxon>Dactylosporangium</taxon>
    </lineage>
</organism>
<feature type="compositionally biased region" description="Pro residues" evidence="1">
    <location>
        <begin position="38"/>
        <end position="47"/>
    </location>
</feature>
<reference evidence="2" key="2">
    <citation type="submission" date="2023-01" db="EMBL/GenBank/DDBJ databases">
        <authorList>
            <person name="Sun Q."/>
            <person name="Evtushenko L."/>
        </authorList>
    </citation>
    <scope>NUCLEOTIDE SEQUENCE</scope>
    <source>
        <strain evidence="2">VKM Ac-1321</strain>
    </source>
</reference>
<evidence type="ECO:0000313" key="3">
    <source>
        <dbReference type="Proteomes" id="UP001143480"/>
    </source>
</evidence>
<dbReference type="RefSeq" id="WP_223103089.1">
    <property type="nucleotide sequence ID" value="NZ_BAAAXA010000003.1"/>
</dbReference>
<proteinExistence type="predicted"/>
<evidence type="ECO:0000313" key="2">
    <source>
        <dbReference type="EMBL" id="GLL05258.1"/>
    </source>
</evidence>
<reference evidence="2" key="1">
    <citation type="journal article" date="2014" name="Int. J. Syst. Evol. Microbiol.">
        <title>Complete genome sequence of Corynebacterium casei LMG S-19264T (=DSM 44701T), isolated from a smear-ripened cheese.</title>
        <authorList>
            <consortium name="US DOE Joint Genome Institute (JGI-PGF)"/>
            <person name="Walter F."/>
            <person name="Albersmeier A."/>
            <person name="Kalinowski J."/>
            <person name="Ruckert C."/>
        </authorList>
    </citation>
    <scope>NUCLEOTIDE SEQUENCE</scope>
    <source>
        <strain evidence="2">VKM Ac-1321</strain>
    </source>
</reference>
<feature type="region of interest" description="Disordered" evidence="1">
    <location>
        <begin position="21"/>
        <end position="50"/>
    </location>
</feature>
<dbReference type="Proteomes" id="UP001143480">
    <property type="component" value="Unassembled WGS sequence"/>
</dbReference>
<sequence length="123" mass="13345">MPSRPPDDALARLARWDELRRRAAGGRAAADAPHREPPQPQPDPAPQPALDDLVQTLRALARRHPSLSLAVVAEDAGAVWHMRTTQTDAGIEIRPAAAGTPSTAARLADLLREHPRILDDPNR</sequence>
<evidence type="ECO:0000256" key="1">
    <source>
        <dbReference type="SAM" id="MobiDB-lite"/>
    </source>
</evidence>
<keyword evidence="3" id="KW-1185">Reference proteome</keyword>
<gene>
    <name evidence="2" type="ORF">GCM10017581_070050</name>
</gene>
<name>A0A9W6KPP3_9ACTN</name>
<dbReference type="EMBL" id="BSFP01000054">
    <property type="protein sequence ID" value="GLL05258.1"/>
    <property type="molecule type" value="Genomic_DNA"/>
</dbReference>